<sequence length="147" mass="16266">MTEIARPDAANPYEPGLAGRFLRWCAKAYNAASEAEVIATMDERMISSIARDCSISPQDLVRLARAGPEAADEMLAMMRHLGIDPVEVLLQHPVLFRDMQLRCAKCSAKSRCRRDLANSNAGKEFGHYCGNSDELKGMRAQPNLLLD</sequence>
<dbReference type="Proteomes" id="UP001241472">
    <property type="component" value="Unassembled WGS sequence"/>
</dbReference>
<dbReference type="InterPro" id="IPR045601">
    <property type="entry name" value="DUF6455"/>
</dbReference>
<gene>
    <name evidence="2" type="ORF">J2T09_004986</name>
</gene>
<proteinExistence type="predicted"/>
<dbReference type="Pfam" id="PF20056">
    <property type="entry name" value="DUF6455"/>
    <property type="match status" value="1"/>
</dbReference>
<organism evidence="2 3">
    <name type="scientific">Neorhizobium huautlense</name>
    <dbReference type="NCBI Taxonomy" id="67774"/>
    <lineage>
        <taxon>Bacteria</taxon>
        <taxon>Pseudomonadati</taxon>
        <taxon>Pseudomonadota</taxon>
        <taxon>Alphaproteobacteria</taxon>
        <taxon>Hyphomicrobiales</taxon>
        <taxon>Rhizobiaceae</taxon>
        <taxon>Rhizobium/Agrobacterium group</taxon>
        <taxon>Neorhizobium</taxon>
    </lineage>
</organism>
<keyword evidence="3" id="KW-1185">Reference proteome</keyword>
<comment type="caution">
    <text evidence="2">The sequence shown here is derived from an EMBL/GenBank/DDBJ whole genome shotgun (WGS) entry which is preliminary data.</text>
</comment>
<evidence type="ECO:0000313" key="2">
    <source>
        <dbReference type="EMBL" id="MDP9840206.1"/>
    </source>
</evidence>
<evidence type="ECO:0000259" key="1">
    <source>
        <dbReference type="Pfam" id="PF20056"/>
    </source>
</evidence>
<accession>A0ABT9Q0E2</accession>
<reference evidence="2 3" key="1">
    <citation type="submission" date="2023-07" db="EMBL/GenBank/DDBJ databases">
        <title>Sorghum-associated microbial communities from plants grown in Nebraska, USA.</title>
        <authorList>
            <person name="Schachtman D."/>
        </authorList>
    </citation>
    <scope>NUCLEOTIDE SEQUENCE [LARGE SCALE GENOMIC DNA]</scope>
    <source>
        <strain evidence="2 3">DS1307</strain>
    </source>
</reference>
<name>A0ABT9Q0E2_9HYPH</name>
<evidence type="ECO:0000313" key="3">
    <source>
        <dbReference type="Proteomes" id="UP001241472"/>
    </source>
</evidence>
<feature type="domain" description="DUF6455" evidence="1">
    <location>
        <begin position="70"/>
        <end position="140"/>
    </location>
</feature>
<protein>
    <recommendedName>
        <fullName evidence="1">DUF6455 domain-containing protein</fullName>
    </recommendedName>
</protein>
<dbReference type="EMBL" id="JAUSRF010000023">
    <property type="protein sequence ID" value="MDP9840206.1"/>
    <property type="molecule type" value="Genomic_DNA"/>
</dbReference>
<dbReference type="RefSeq" id="WP_306839580.1">
    <property type="nucleotide sequence ID" value="NZ_JAUSRF010000023.1"/>
</dbReference>